<sequence length="235" mass="26916">MVKLGNFLFRYRNGLFPVFYALLFIPSPTLFENPFAAIGLGLAIALLGQSIRVATIGLEYIIRGGKDKKVYAEKLVTDGLFRHCRNPLYVGNILELLGLGVVANSLIFVAAIVPLFIFFYQAIVRAEENFLLQKFGEDFRVYMREVNRWLPNLSGLGNTLSSMRFNWRRVLLKEYNSTFIWMGAAVLASAKTLYWSSEYIPQPETKFYLITIFIILAITYGVVRYLKKSKKLVMH</sequence>
<dbReference type="GO" id="GO:0016740">
    <property type="term" value="F:transferase activity"/>
    <property type="evidence" value="ECO:0007669"/>
    <property type="project" value="UniProtKB-ARBA"/>
</dbReference>
<reference evidence="6" key="2">
    <citation type="journal article" date="2024" name="Antonie Van Leeuwenhoek">
        <title>Roseihalotalea indica gen. nov., sp. nov., a halophilic Bacteroidetes from mesopelagic Southwest Indian Ocean with higher carbohydrate metabolic potential.</title>
        <authorList>
            <person name="Chen B."/>
            <person name="Zhang M."/>
            <person name="Lin D."/>
            <person name="Ye J."/>
            <person name="Tang K."/>
        </authorList>
    </citation>
    <scope>NUCLEOTIDE SEQUENCE</scope>
    <source>
        <strain evidence="6">TK19036</strain>
    </source>
</reference>
<proteinExistence type="predicted"/>
<evidence type="ECO:0000256" key="4">
    <source>
        <dbReference type="ARBA" id="ARBA00023136"/>
    </source>
</evidence>
<organism evidence="6">
    <name type="scientific">Roseihalotalea indica</name>
    <dbReference type="NCBI Taxonomy" id="2867963"/>
    <lineage>
        <taxon>Bacteria</taxon>
        <taxon>Pseudomonadati</taxon>
        <taxon>Bacteroidota</taxon>
        <taxon>Cytophagia</taxon>
        <taxon>Cytophagales</taxon>
        <taxon>Catalimonadaceae</taxon>
        <taxon>Roseihalotalea</taxon>
    </lineage>
</organism>
<protein>
    <submittedName>
        <fullName evidence="6">Isoprenylcysteine carboxylmethyltransferase family protein</fullName>
    </submittedName>
</protein>
<dbReference type="PANTHER" id="PTHR12714">
    <property type="entry name" value="PROTEIN-S ISOPRENYLCYSTEINE O-METHYLTRANSFERASE"/>
    <property type="match status" value="1"/>
</dbReference>
<accession>A0AA49JFK5</accession>
<keyword evidence="3 5" id="KW-1133">Transmembrane helix</keyword>
<dbReference type="Pfam" id="PF04191">
    <property type="entry name" value="PEMT"/>
    <property type="match status" value="1"/>
</dbReference>
<dbReference type="GO" id="GO:0012505">
    <property type="term" value="C:endomembrane system"/>
    <property type="evidence" value="ECO:0007669"/>
    <property type="project" value="UniProtKB-SubCell"/>
</dbReference>
<dbReference type="PANTHER" id="PTHR12714:SF9">
    <property type="entry name" value="PROTEIN-S-ISOPRENYLCYSTEINE O-METHYLTRANSFERASE"/>
    <property type="match status" value="1"/>
</dbReference>
<feature type="transmembrane region" description="Helical" evidence="5">
    <location>
        <begin position="179"/>
        <end position="195"/>
    </location>
</feature>
<feature type="transmembrane region" description="Helical" evidence="5">
    <location>
        <begin position="96"/>
        <end position="123"/>
    </location>
</feature>
<dbReference type="AlphaFoldDB" id="A0AA49JFK5"/>
<feature type="transmembrane region" description="Helical" evidence="5">
    <location>
        <begin position="207"/>
        <end position="226"/>
    </location>
</feature>
<dbReference type="InterPro" id="IPR007318">
    <property type="entry name" value="Phopholipid_MeTrfase"/>
</dbReference>
<name>A0AA49JFK5_9BACT</name>
<feature type="transmembrane region" description="Helical" evidence="5">
    <location>
        <begin position="12"/>
        <end position="31"/>
    </location>
</feature>
<evidence type="ECO:0000256" key="5">
    <source>
        <dbReference type="SAM" id="Phobius"/>
    </source>
</evidence>
<dbReference type="Gene3D" id="1.20.120.1630">
    <property type="match status" value="1"/>
</dbReference>
<dbReference type="EMBL" id="CP120682">
    <property type="protein sequence ID" value="WKN35155.1"/>
    <property type="molecule type" value="Genomic_DNA"/>
</dbReference>
<reference evidence="6" key="1">
    <citation type="journal article" date="2023" name="Comput. Struct. Biotechnol. J.">
        <title>Discovery of a novel marine Bacteroidetes with a rich repertoire of carbohydrate-active enzymes.</title>
        <authorList>
            <person name="Chen B."/>
            <person name="Liu G."/>
            <person name="Chen Q."/>
            <person name="Wang H."/>
            <person name="Liu L."/>
            <person name="Tang K."/>
        </authorList>
    </citation>
    <scope>NUCLEOTIDE SEQUENCE</scope>
    <source>
        <strain evidence="6">TK19036</strain>
    </source>
</reference>
<gene>
    <name evidence="6" type="ORF">K4G66_22520</name>
</gene>
<keyword evidence="2 5" id="KW-0812">Transmembrane</keyword>
<keyword evidence="4 5" id="KW-0472">Membrane</keyword>
<evidence type="ECO:0000256" key="2">
    <source>
        <dbReference type="ARBA" id="ARBA00022692"/>
    </source>
</evidence>
<comment type="subcellular location">
    <subcellularLocation>
        <location evidence="1">Endomembrane system</location>
        <topology evidence="1">Multi-pass membrane protein</topology>
    </subcellularLocation>
</comment>
<evidence type="ECO:0000313" key="6">
    <source>
        <dbReference type="EMBL" id="WKN35155.1"/>
    </source>
</evidence>
<evidence type="ECO:0000256" key="1">
    <source>
        <dbReference type="ARBA" id="ARBA00004127"/>
    </source>
</evidence>
<evidence type="ECO:0000256" key="3">
    <source>
        <dbReference type="ARBA" id="ARBA00022989"/>
    </source>
</evidence>